<dbReference type="AlphaFoldDB" id="A0A1H2CDB1"/>
<dbReference type="SUPFAM" id="SSF53474">
    <property type="entry name" value="alpha/beta-Hydrolases"/>
    <property type="match status" value="1"/>
</dbReference>
<dbReference type="Pfam" id="PF07859">
    <property type="entry name" value="Abhydrolase_3"/>
    <property type="match status" value="1"/>
</dbReference>
<organism evidence="3 4">
    <name type="scientific">Actinoplanes derwentensis</name>
    <dbReference type="NCBI Taxonomy" id="113562"/>
    <lineage>
        <taxon>Bacteria</taxon>
        <taxon>Bacillati</taxon>
        <taxon>Actinomycetota</taxon>
        <taxon>Actinomycetes</taxon>
        <taxon>Micromonosporales</taxon>
        <taxon>Micromonosporaceae</taxon>
        <taxon>Actinoplanes</taxon>
    </lineage>
</organism>
<dbReference type="PANTHER" id="PTHR48081">
    <property type="entry name" value="AB HYDROLASE SUPERFAMILY PROTEIN C4A8.06C"/>
    <property type="match status" value="1"/>
</dbReference>
<evidence type="ECO:0000259" key="2">
    <source>
        <dbReference type="Pfam" id="PF07859"/>
    </source>
</evidence>
<accession>A0A1H2CDB1</accession>
<gene>
    <name evidence="3" type="ORF">SAMN04489716_5593</name>
</gene>
<keyword evidence="1" id="KW-0378">Hydrolase</keyword>
<name>A0A1H2CDB1_9ACTN</name>
<protein>
    <submittedName>
        <fullName evidence="3">Acetyl esterase</fullName>
    </submittedName>
</protein>
<evidence type="ECO:0000313" key="4">
    <source>
        <dbReference type="Proteomes" id="UP000198688"/>
    </source>
</evidence>
<dbReference type="Proteomes" id="UP000198688">
    <property type="component" value="Chromosome I"/>
</dbReference>
<dbReference type="STRING" id="113562.SAMN04489716_5593"/>
<proteinExistence type="predicted"/>
<sequence>MLHPQVTAAAQLRRRPSSEELTADPYQRLLGVRAAMEESNEAETGPALPLPVVADFDADGVPCRLYATRVGSPVFVYLHGGGWCYGSIETVDRFCRRVAERSGCAVISVGYRLAPEHVFPAAVDDAETVLRYLRKSGSTELGLDPSRLAIGGDSAGGQLATVTARRQRDAVTPLDYQVLIYPALDPLTSAESYDEVGEYGLDRASMRLAWETFVPDPRTRLTPDVAPLAVADLSGMPPTLLITAEYDALRDEGADYADALITAGVPVVHTRYMGVNHGFARKLATIDAARAAADQVASALRSALTF</sequence>
<dbReference type="OrthoDB" id="3181909at2"/>
<reference evidence="3 4" key="1">
    <citation type="submission" date="2016-10" db="EMBL/GenBank/DDBJ databases">
        <authorList>
            <person name="de Groot N.N."/>
        </authorList>
    </citation>
    <scope>NUCLEOTIDE SEQUENCE [LARGE SCALE GENOMIC DNA]</scope>
    <source>
        <strain evidence="3 4">DSM 43941</strain>
    </source>
</reference>
<dbReference type="InterPro" id="IPR050300">
    <property type="entry name" value="GDXG_lipolytic_enzyme"/>
</dbReference>
<dbReference type="EMBL" id="LT629758">
    <property type="protein sequence ID" value="SDT68237.1"/>
    <property type="molecule type" value="Genomic_DNA"/>
</dbReference>
<keyword evidence="4" id="KW-1185">Reference proteome</keyword>
<dbReference type="Gene3D" id="3.40.50.1820">
    <property type="entry name" value="alpha/beta hydrolase"/>
    <property type="match status" value="1"/>
</dbReference>
<dbReference type="RefSeq" id="WP_092547476.1">
    <property type="nucleotide sequence ID" value="NZ_BOMJ01000043.1"/>
</dbReference>
<dbReference type="GO" id="GO:0016787">
    <property type="term" value="F:hydrolase activity"/>
    <property type="evidence" value="ECO:0007669"/>
    <property type="project" value="UniProtKB-KW"/>
</dbReference>
<evidence type="ECO:0000313" key="3">
    <source>
        <dbReference type="EMBL" id="SDT68237.1"/>
    </source>
</evidence>
<feature type="domain" description="Alpha/beta hydrolase fold-3" evidence="2">
    <location>
        <begin position="75"/>
        <end position="280"/>
    </location>
</feature>
<evidence type="ECO:0000256" key="1">
    <source>
        <dbReference type="ARBA" id="ARBA00022801"/>
    </source>
</evidence>
<dbReference type="InterPro" id="IPR029058">
    <property type="entry name" value="AB_hydrolase_fold"/>
</dbReference>
<dbReference type="PANTHER" id="PTHR48081:SF8">
    <property type="entry name" value="ALPHA_BETA HYDROLASE FOLD-3 DOMAIN-CONTAINING PROTEIN-RELATED"/>
    <property type="match status" value="1"/>
</dbReference>
<dbReference type="InterPro" id="IPR013094">
    <property type="entry name" value="AB_hydrolase_3"/>
</dbReference>